<evidence type="ECO:0000313" key="5">
    <source>
        <dbReference type="Proteomes" id="UP000037755"/>
    </source>
</evidence>
<feature type="signal peptide" evidence="2">
    <location>
        <begin position="1"/>
        <end position="26"/>
    </location>
</feature>
<dbReference type="InterPro" id="IPR026444">
    <property type="entry name" value="Secre_tail"/>
</dbReference>
<dbReference type="RefSeq" id="WP_054407265.1">
    <property type="nucleotide sequence ID" value="NZ_FOYA01000007.1"/>
</dbReference>
<reference evidence="4 5" key="1">
    <citation type="submission" date="2015-08" db="EMBL/GenBank/DDBJ databases">
        <title>Whole genome sequence of Flavobacterium akiainvivens IK-1T, from decaying Wikstroemia oahuensis, an endemic Hawaiian shrub.</title>
        <authorList>
            <person name="Wan X."/>
            <person name="Hou S."/>
            <person name="Saito J."/>
            <person name="Donachie S."/>
        </authorList>
    </citation>
    <scope>NUCLEOTIDE SEQUENCE [LARGE SCALE GENOMIC DNA]</scope>
    <source>
        <strain evidence="4 5">IK-1</strain>
    </source>
</reference>
<dbReference type="OrthoDB" id="5294031at2"/>
<evidence type="ECO:0000256" key="1">
    <source>
        <dbReference type="ARBA" id="ARBA00022729"/>
    </source>
</evidence>
<name>A0A0M8M8U7_9FLAO</name>
<evidence type="ECO:0000313" key="4">
    <source>
        <dbReference type="EMBL" id="KOS05913.1"/>
    </source>
</evidence>
<keyword evidence="1 2" id="KW-0732">Signal</keyword>
<comment type="caution">
    <text evidence="4">The sequence shown here is derived from an EMBL/GenBank/DDBJ whole genome shotgun (WGS) entry which is preliminary data.</text>
</comment>
<dbReference type="AlphaFoldDB" id="A0A0M8M8U7"/>
<accession>A0A0M8M8U7</accession>
<dbReference type="Proteomes" id="UP000037755">
    <property type="component" value="Unassembled WGS sequence"/>
</dbReference>
<dbReference type="STRING" id="1202724.AM493_07615"/>
<dbReference type="Pfam" id="PF18962">
    <property type="entry name" value="Por_Secre_tail"/>
    <property type="match status" value="1"/>
</dbReference>
<protein>
    <recommendedName>
        <fullName evidence="3">Secretion system C-terminal sorting domain-containing protein</fullName>
    </recommendedName>
</protein>
<dbReference type="EMBL" id="LIYD01000005">
    <property type="protein sequence ID" value="KOS05913.1"/>
    <property type="molecule type" value="Genomic_DNA"/>
</dbReference>
<proteinExistence type="predicted"/>
<feature type="chain" id="PRO_5005818128" description="Secretion system C-terminal sorting domain-containing protein" evidence="2">
    <location>
        <begin position="27"/>
        <end position="413"/>
    </location>
</feature>
<evidence type="ECO:0000259" key="3">
    <source>
        <dbReference type="Pfam" id="PF18962"/>
    </source>
</evidence>
<dbReference type="NCBIfam" id="TIGR04183">
    <property type="entry name" value="Por_Secre_tail"/>
    <property type="match status" value="1"/>
</dbReference>
<evidence type="ECO:0000256" key="2">
    <source>
        <dbReference type="SAM" id="SignalP"/>
    </source>
</evidence>
<dbReference type="PATRIC" id="fig|1202724.3.peg.1581"/>
<organism evidence="4 5">
    <name type="scientific">Flavobacterium akiainvivens</name>
    <dbReference type="NCBI Taxonomy" id="1202724"/>
    <lineage>
        <taxon>Bacteria</taxon>
        <taxon>Pseudomonadati</taxon>
        <taxon>Bacteroidota</taxon>
        <taxon>Flavobacteriia</taxon>
        <taxon>Flavobacteriales</taxon>
        <taxon>Flavobacteriaceae</taxon>
        <taxon>Flavobacterium</taxon>
    </lineage>
</organism>
<sequence length="413" mass="43404">MKKITLAKGVSFAALALMLGGGKAFAQTYTWNGGTSNFYTTSNWNSSDGPVLFDNGGFRVVHVNNTGTSPILSEFIDWQPGIFDNYGGNFTVNADFNVFFNDFLNGTVTVNSGATFLCRHIMRVGREGQGTVNINGTMRCNNADPEQWQGIFIGVLANGNGTVNVNDGGLIDGGFQVEVGTRNNYPVGVLNVETGGTSSAYWNTVIGPNGTVNVNGGTINCGQGLIVGDLFVDTPGTEGSLGAVVGTLNINSGIVTVNNNDLAAPYLGLHENSKVTIDNGTLRIMRTGVDFSSDINAHIQAGKIVPVSGKEIVVNYDGIYTTVTAQAVTSAKVFENQFFTIAPNPVADVLNISAADGSIDNVIISIYDLLGKEVLKTNTNIAASYNVSALPSGIYVVKVQSPTASSVVKVVKQ</sequence>
<feature type="domain" description="Secretion system C-terminal sorting" evidence="3">
    <location>
        <begin position="342"/>
        <end position="410"/>
    </location>
</feature>
<keyword evidence="5" id="KW-1185">Reference proteome</keyword>
<gene>
    <name evidence="4" type="ORF">AM493_07615</name>
</gene>